<evidence type="ECO:0000256" key="1">
    <source>
        <dbReference type="ARBA" id="ARBA00004141"/>
    </source>
</evidence>
<feature type="region of interest" description="Disordered" evidence="7">
    <location>
        <begin position="1"/>
        <end position="47"/>
    </location>
</feature>
<feature type="compositionally biased region" description="Acidic residues" evidence="7">
    <location>
        <begin position="281"/>
        <end position="290"/>
    </location>
</feature>
<proteinExistence type="inferred from homology"/>
<dbReference type="Proteomes" id="UP000007752">
    <property type="component" value="Chromosome 3"/>
</dbReference>
<feature type="compositionally biased region" description="Basic and acidic residues" evidence="7">
    <location>
        <begin position="17"/>
        <end position="28"/>
    </location>
</feature>
<reference evidence="9" key="1">
    <citation type="journal article" date="2005" name="PLoS Biol.">
        <title>The genomes of Oryza sativa: a history of duplications.</title>
        <authorList>
            <person name="Yu J."/>
            <person name="Wang J."/>
            <person name="Lin W."/>
            <person name="Li S."/>
            <person name="Li H."/>
            <person name="Zhou J."/>
            <person name="Ni P."/>
            <person name="Dong W."/>
            <person name="Hu S."/>
            <person name="Zeng C."/>
            <person name="Zhang J."/>
            <person name="Zhang Y."/>
            <person name="Li R."/>
            <person name="Xu Z."/>
            <person name="Li S."/>
            <person name="Li X."/>
            <person name="Zheng H."/>
            <person name="Cong L."/>
            <person name="Lin L."/>
            <person name="Yin J."/>
            <person name="Geng J."/>
            <person name="Li G."/>
            <person name="Shi J."/>
            <person name="Liu J."/>
            <person name="Lv H."/>
            <person name="Li J."/>
            <person name="Wang J."/>
            <person name="Deng Y."/>
            <person name="Ran L."/>
            <person name="Shi X."/>
            <person name="Wang X."/>
            <person name="Wu Q."/>
            <person name="Li C."/>
            <person name="Ren X."/>
            <person name="Wang J."/>
            <person name="Wang X."/>
            <person name="Li D."/>
            <person name="Liu D."/>
            <person name="Zhang X."/>
            <person name="Ji Z."/>
            <person name="Zhao W."/>
            <person name="Sun Y."/>
            <person name="Zhang Z."/>
            <person name="Bao J."/>
            <person name="Han Y."/>
            <person name="Dong L."/>
            <person name="Ji J."/>
            <person name="Chen P."/>
            <person name="Wu S."/>
            <person name="Liu J."/>
            <person name="Xiao Y."/>
            <person name="Bu D."/>
            <person name="Tan J."/>
            <person name="Yang L."/>
            <person name="Ye C."/>
            <person name="Zhang J."/>
            <person name="Xu J."/>
            <person name="Zhou Y."/>
            <person name="Yu Y."/>
            <person name="Zhang B."/>
            <person name="Zhuang S."/>
            <person name="Wei H."/>
            <person name="Liu B."/>
            <person name="Lei M."/>
            <person name="Yu H."/>
            <person name="Li Y."/>
            <person name="Xu H."/>
            <person name="Wei S."/>
            <person name="He X."/>
            <person name="Fang L."/>
            <person name="Zhang Z."/>
            <person name="Zhang Y."/>
            <person name="Huang X."/>
            <person name="Su Z."/>
            <person name="Tong W."/>
            <person name="Li J."/>
            <person name="Tong Z."/>
            <person name="Li S."/>
            <person name="Ye J."/>
            <person name="Wang L."/>
            <person name="Fang L."/>
            <person name="Lei T."/>
            <person name="Chen C."/>
            <person name="Chen H."/>
            <person name="Xu Z."/>
            <person name="Li H."/>
            <person name="Huang H."/>
            <person name="Zhang F."/>
            <person name="Xu H."/>
            <person name="Li N."/>
            <person name="Zhao C."/>
            <person name="Li S."/>
            <person name="Dong L."/>
            <person name="Huang Y."/>
            <person name="Li L."/>
            <person name="Xi Y."/>
            <person name="Qi Q."/>
            <person name="Li W."/>
            <person name="Zhang B."/>
            <person name="Hu W."/>
            <person name="Zhang Y."/>
            <person name="Tian X."/>
            <person name="Jiao Y."/>
            <person name="Liang X."/>
            <person name="Jin J."/>
            <person name="Gao L."/>
            <person name="Zheng W."/>
            <person name="Hao B."/>
            <person name="Liu S."/>
            <person name="Wang W."/>
            <person name="Yuan L."/>
            <person name="Cao M."/>
            <person name="McDermott J."/>
            <person name="Samudrala R."/>
            <person name="Wang J."/>
            <person name="Wong G.K."/>
            <person name="Yang H."/>
        </authorList>
    </citation>
    <scope>NUCLEOTIDE SEQUENCE [LARGE SCALE GENOMIC DNA]</scope>
</reference>
<reference evidence="9" key="2">
    <citation type="submission" date="2008-12" db="EMBL/GenBank/DDBJ databases">
        <title>Improved gene annotation of the rice (Oryza sativa) genomes.</title>
        <authorList>
            <person name="Wang J."/>
            <person name="Li R."/>
            <person name="Fan W."/>
            <person name="Huang Q."/>
            <person name="Zhang J."/>
            <person name="Zhou Y."/>
            <person name="Hu Y."/>
            <person name="Zi S."/>
            <person name="Li J."/>
            <person name="Ni P."/>
            <person name="Zheng H."/>
            <person name="Zhang Y."/>
            <person name="Zhao M."/>
            <person name="Hao Q."/>
            <person name="McDermott J."/>
            <person name="Samudrala R."/>
            <person name="Kristiansen K."/>
            <person name="Wong G.K.-S."/>
        </authorList>
    </citation>
    <scope>NUCLEOTIDE SEQUENCE</scope>
</reference>
<evidence type="ECO:0000313" key="9">
    <source>
        <dbReference type="EMBL" id="EAZ28847.1"/>
    </source>
</evidence>
<accession>A3ANF8</accession>
<dbReference type="InterPro" id="IPR000620">
    <property type="entry name" value="EamA_dom"/>
</dbReference>
<dbReference type="PANTHER" id="PTHR31218">
    <property type="entry name" value="WAT1-RELATED PROTEIN"/>
    <property type="match status" value="1"/>
</dbReference>
<dbReference type="AlphaFoldDB" id="A3ANF8"/>
<feature type="transmembrane region" description="Helical" evidence="6">
    <location>
        <begin position="196"/>
        <end position="217"/>
    </location>
</feature>
<feature type="compositionally biased region" description="Polar residues" evidence="7">
    <location>
        <begin position="293"/>
        <end position="307"/>
    </location>
</feature>
<feature type="transmembrane region" description="Helical" evidence="6">
    <location>
        <begin position="164"/>
        <end position="184"/>
    </location>
</feature>
<evidence type="ECO:0000259" key="8">
    <source>
        <dbReference type="Pfam" id="PF00892"/>
    </source>
</evidence>
<evidence type="ECO:0000256" key="3">
    <source>
        <dbReference type="ARBA" id="ARBA00022692"/>
    </source>
</evidence>
<comment type="similarity">
    <text evidence="2 6">Belongs to the drug/metabolite transporter (DMT) superfamily. Plant drug/metabolite exporter (P-DME) (TC 2.A.7.4) family.</text>
</comment>
<feature type="region of interest" description="Disordered" evidence="7">
    <location>
        <begin position="278"/>
        <end position="307"/>
    </location>
</feature>
<dbReference type="InterPro" id="IPR030184">
    <property type="entry name" value="WAT1-related"/>
</dbReference>
<feature type="domain" description="EamA" evidence="8">
    <location>
        <begin position="134"/>
        <end position="272"/>
    </location>
</feature>
<evidence type="ECO:0000256" key="2">
    <source>
        <dbReference type="ARBA" id="ARBA00007635"/>
    </source>
</evidence>
<feature type="transmembrane region" description="Helical" evidence="6">
    <location>
        <begin position="229"/>
        <end position="249"/>
    </location>
</feature>
<dbReference type="EMBL" id="CM000140">
    <property type="protein sequence ID" value="EAZ28847.1"/>
    <property type="molecule type" value="Genomic_DNA"/>
</dbReference>
<dbReference type="Pfam" id="PF00892">
    <property type="entry name" value="EamA"/>
    <property type="match status" value="1"/>
</dbReference>
<evidence type="ECO:0000256" key="5">
    <source>
        <dbReference type="ARBA" id="ARBA00023136"/>
    </source>
</evidence>
<feature type="transmembrane region" description="Helical" evidence="6">
    <location>
        <begin position="255"/>
        <end position="273"/>
    </location>
</feature>
<name>A3ANF8_ORYSJ</name>
<feature type="transmembrane region" description="Helical" evidence="6">
    <location>
        <begin position="131"/>
        <end position="152"/>
    </location>
</feature>
<organism evidence="9">
    <name type="scientific">Oryza sativa subsp. japonica</name>
    <name type="common">Rice</name>
    <dbReference type="NCBI Taxonomy" id="39947"/>
    <lineage>
        <taxon>Eukaryota</taxon>
        <taxon>Viridiplantae</taxon>
        <taxon>Streptophyta</taxon>
        <taxon>Embryophyta</taxon>
        <taxon>Tracheophyta</taxon>
        <taxon>Spermatophyta</taxon>
        <taxon>Magnoliopsida</taxon>
        <taxon>Liliopsida</taxon>
        <taxon>Poales</taxon>
        <taxon>Poaceae</taxon>
        <taxon>BOP clade</taxon>
        <taxon>Oryzoideae</taxon>
        <taxon>Oryzeae</taxon>
        <taxon>Oryzinae</taxon>
        <taxon>Oryza</taxon>
        <taxon>Oryza sativa</taxon>
    </lineage>
</organism>
<gene>
    <name evidence="9" type="ORF">OsJ_12881</name>
</gene>
<keyword evidence="5 6" id="KW-0472">Membrane</keyword>
<evidence type="ECO:0000256" key="6">
    <source>
        <dbReference type="RuleBase" id="RU363077"/>
    </source>
</evidence>
<keyword evidence="3 6" id="KW-0812">Transmembrane</keyword>
<dbReference type="GO" id="GO:0022857">
    <property type="term" value="F:transmembrane transporter activity"/>
    <property type="evidence" value="ECO:0007669"/>
    <property type="project" value="InterPro"/>
</dbReference>
<dbReference type="InterPro" id="IPR037185">
    <property type="entry name" value="EmrE-like"/>
</dbReference>
<protein>
    <recommendedName>
        <fullName evidence="6">WAT1-related protein</fullName>
    </recommendedName>
</protein>
<evidence type="ECO:0000256" key="4">
    <source>
        <dbReference type="ARBA" id="ARBA00022989"/>
    </source>
</evidence>
<sequence length="307" mass="34038">MGIAAYAPAGSMVARDNSGEDQERHAQHWPDGQQVREAGDGVGEGNHTQHQRNFVVAGENQHQIAIGAGQEQTEYVKLRSSSGIAKVTSVALCLAGVFTIAFFAGPSISPINHHRAFASYACSKTVVPRGVWIKWTFLMVVANMCWSLWIIFQAAVQKEYQDKMVVTVTQCLFSTVQSFVVAVVAERDFSRWKLRFDISLLAILYSGVMVTGVSYYLQTWCLEMRGPMFFASWTPLCFVFTIFCSSFFLGEIVHLGSILGGILLVGSLYTMLWGKSKEGNETDDVTDDDIEKSTQIYPGEQQHTTTD</sequence>
<comment type="subcellular location">
    <subcellularLocation>
        <location evidence="1 6">Membrane</location>
        <topology evidence="1 6">Multi-pass membrane protein</topology>
    </subcellularLocation>
</comment>
<feature type="transmembrane region" description="Helical" evidence="6">
    <location>
        <begin position="87"/>
        <end position="111"/>
    </location>
</feature>
<dbReference type="GO" id="GO:0016020">
    <property type="term" value="C:membrane"/>
    <property type="evidence" value="ECO:0007669"/>
    <property type="project" value="UniProtKB-SubCell"/>
</dbReference>
<keyword evidence="4 6" id="KW-1133">Transmembrane helix</keyword>
<dbReference type="SUPFAM" id="SSF103481">
    <property type="entry name" value="Multidrug resistance efflux transporter EmrE"/>
    <property type="match status" value="1"/>
</dbReference>
<evidence type="ECO:0000256" key="7">
    <source>
        <dbReference type="SAM" id="MobiDB-lite"/>
    </source>
</evidence>